<proteinExistence type="predicted"/>
<organism evidence="2 3">
    <name type="scientific">Glutinoglossum americanum</name>
    <dbReference type="NCBI Taxonomy" id="1670608"/>
    <lineage>
        <taxon>Eukaryota</taxon>
        <taxon>Fungi</taxon>
        <taxon>Dikarya</taxon>
        <taxon>Ascomycota</taxon>
        <taxon>Pezizomycotina</taxon>
        <taxon>Geoglossomycetes</taxon>
        <taxon>Geoglossales</taxon>
        <taxon>Geoglossaceae</taxon>
        <taxon>Glutinoglossum</taxon>
    </lineage>
</organism>
<dbReference type="SUPFAM" id="SSF52047">
    <property type="entry name" value="RNI-like"/>
    <property type="match status" value="1"/>
</dbReference>
<dbReference type="AlphaFoldDB" id="A0A9P8IE76"/>
<evidence type="ECO:0000313" key="2">
    <source>
        <dbReference type="EMBL" id="KAH0543988.1"/>
    </source>
</evidence>
<accession>A0A9P8IE76</accession>
<dbReference type="InterPro" id="IPR032675">
    <property type="entry name" value="LRR_dom_sf"/>
</dbReference>
<dbReference type="OrthoDB" id="120976at2759"/>
<gene>
    <name evidence="2" type="ORF">FGG08_001755</name>
</gene>
<sequence length="366" mass="39787">MPPKRSKPVDSSDPNSSGCRSANKRLRLDATVLSEKSKNSLLRSSAAPTEPQHKRDALEGDGVSSSFSDFLSGPGSPVESDFDKLQPLVVAALERLPNAQDHPDLRKIGRLKTSEDISKLLSAHGWWTPSLIEMFAESTVVTISLLSSTGSLNPSLLLEGFFRQGKFAHLSSLCITGTPLSHQDLAHLRLLPSLAILNLVSTSLSTIHLLHLVTHAANLRDLNISSNPLITDDARVPLSALTALTSLHLRGTSITIPCLRLLVYAIPSTCRFITLPQGCLYYLNTRSRRYCMDIPVGYVQDPREVPNMTLSSLKRNLELHKGANGDIAIGGTKAEAVERLMRVLCGRVADGKIARRVGRGEPNPDI</sequence>
<comment type="caution">
    <text evidence="2">The sequence shown here is derived from an EMBL/GenBank/DDBJ whole genome shotgun (WGS) entry which is preliminary data.</text>
</comment>
<evidence type="ECO:0000256" key="1">
    <source>
        <dbReference type="SAM" id="MobiDB-lite"/>
    </source>
</evidence>
<dbReference type="EMBL" id="JAGHQL010000024">
    <property type="protein sequence ID" value="KAH0543988.1"/>
    <property type="molecule type" value="Genomic_DNA"/>
</dbReference>
<dbReference type="Gene3D" id="3.80.10.10">
    <property type="entry name" value="Ribonuclease Inhibitor"/>
    <property type="match status" value="1"/>
</dbReference>
<name>A0A9P8IE76_9PEZI</name>
<protein>
    <submittedName>
        <fullName evidence="2">Uncharacterized protein</fullName>
    </submittedName>
</protein>
<dbReference type="Proteomes" id="UP000698800">
    <property type="component" value="Unassembled WGS sequence"/>
</dbReference>
<feature type="region of interest" description="Disordered" evidence="1">
    <location>
        <begin position="1"/>
        <end position="79"/>
    </location>
</feature>
<keyword evidence="3" id="KW-1185">Reference proteome</keyword>
<evidence type="ECO:0000313" key="3">
    <source>
        <dbReference type="Proteomes" id="UP000698800"/>
    </source>
</evidence>
<reference evidence="2" key="1">
    <citation type="submission" date="2021-03" db="EMBL/GenBank/DDBJ databases">
        <title>Comparative genomics and phylogenomic investigation of the class Geoglossomycetes provide insights into ecological specialization and systematics.</title>
        <authorList>
            <person name="Melie T."/>
            <person name="Pirro S."/>
            <person name="Miller A.N."/>
            <person name="Quandt A."/>
        </authorList>
    </citation>
    <scope>NUCLEOTIDE SEQUENCE</scope>
    <source>
        <strain evidence="2">GBOQ0MN5Z8</strain>
    </source>
</reference>